<keyword evidence="3" id="KW-0238">DNA-binding</keyword>
<feature type="region of interest" description="Disordered" evidence="5">
    <location>
        <begin position="178"/>
        <end position="201"/>
    </location>
</feature>
<keyword evidence="4" id="KW-0804">Transcription</keyword>
<evidence type="ECO:0000313" key="8">
    <source>
        <dbReference type="Proteomes" id="UP000316541"/>
    </source>
</evidence>
<dbReference type="EMBL" id="VIRM01000063">
    <property type="protein sequence ID" value="TQS13646.1"/>
    <property type="molecule type" value="Genomic_DNA"/>
</dbReference>
<organism evidence="7 8">
    <name type="scientific">Microbispora hainanensis</name>
    <dbReference type="NCBI Taxonomy" id="568844"/>
    <lineage>
        <taxon>Bacteria</taxon>
        <taxon>Bacillati</taxon>
        <taxon>Actinomycetota</taxon>
        <taxon>Actinomycetes</taxon>
        <taxon>Streptosporangiales</taxon>
        <taxon>Streptosporangiaceae</taxon>
        <taxon>Microbispora</taxon>
    </lineage>
</organism>
<evidence type="ECO:0000256" key="1">
    <source>
        <dbReference type="ARBA" id="ARBA00005820"/>
    </source>
</evidence>
<dbReference type="GO" id="GO:0003677">
    <property type="term" value="F:DNA binding"/>
    <property type="evidence" value="ECO:0007669"/>
    <property type="project" value="UniProtKB-KW"/>
</dbReference>
<comment type="similarity">
    <text evidence="1">Belongs to the AfsR/DnrI/RedD regulatory family.</text>
</comment>
<accession>A0A544YA85</accession>
<dbReference type="Gene3D" id="1.25.40.10">
    <property type="entry name" value="Tetratricopeptide repeat domain"/>
    <property type="match status" value="1"/>
</dbReference>
<dbReference type="InterPro" id="IPR051677">
    <property type="entry name" value="AfsR-DnrI-RedD_regulator"/>
</dbReference>
<evidence type="ECO:0000256" key="4">
    <source>
        <dbReference type="ARBA" id="ARBA00023163"/>
    </source>
</evidence>
<name>A0A544YA85_9ACTN</name>
<evidence type="ECO:0000259" key="6">
    <source>
        <dbReference type="SMART" id="SM01043"/>
    </source>
</evidence>
<dbReference type="InterPro" id="IPR011990">
    <property type="entry name" value="TPR-like_helical_dom_sf"/>
</dbReference>
<evidence type="ECO:0000256" key="2">
    <source>
        <dbReference type="ARBA" id="ARBA00023015"/>
    </source>
</evidence>
<reference evidence="7 8" key="1">
    <citation type="submission" date="2019-07" db="EMBL/GenBank/DDBJ databases">
        <title>Microbispora hainanensis DSM 45428.</title>
        <authorList>
            <person name="Thawai C."/>
        </authorList>
    </citation>
    <scope>NUCLEOTIDE SEQUENCE [LARGE SCALE GENOMIC DNA]</scope>
    <source>
        <strain evidence="7 8">DSM 45428</strain>
    </source>
</reference>
<feature type="domain" description="Bacterial transcriptional activator" evidence="6">
    <location>
        <begin position="30"/>
        <end position="175"/>
    </location>
</feature>
<evidence type="ECO:0000313" key="7">
    <source>
        <dbReference type="EMBL" id="TQS13646.1"/>
    </source>
</evidence>
<dbReference type="PANTHER" id="PTHR35807:SF1">
    <property type="entry name" value="TRANSCRIPTIONAL REGULATOR REDD"/>
    <property type="match status" value="1"/>
</dbReference>
<keyword evidence="2" id="KW-0805">Transcription regulation</keyword>
<dbReference type="AlphaFoldDB" id="A0A544YA85"/>
<dbReference type="SUPFAM" id="SSF48452">
    <property type="entry name" value="TPR-like"/>
    <property type="match status" value="1"/>
</dbReference>
<protein>
    <submittedName>
        <fullName evidence="7">AfsR/SARP family transcriptional regulator</fullName>
    </submittedName>
</protein>
<dbReference type="RefSeq" id="WP_142624548.1">
    <property type="nucleotide sequence ID" value="NZ_VIRM01000063.1"/>
</dbReference>
<evidence type="ECO:0000256" key="5">
    <source>
        <dbReference type="SAM" id="MobiDB-lite"/>
    </source>
</evidence>
<gene>
    <name evidence="7" type="ORF">FLX08_35000</name>
</gene>
<feature type="non-terminal residue" evidence="7">
    <location>
        <position position="1"/>
    </location>
</feature>
<dbReference type="GO" id="GO:0006355">
    <property type="term" value="P:regulation of DNA-templated transcription"/>
    <property type="evidence" value="ECO:0007669"/>
    <property type="project" value="TreeGrafter"/>
</dbReference>
<dbReference type="Pfam" id="PF03704">
    <property type="entry name" value="BTAD"/>
    <property type="match status" value="1"/>
</dbReference>
<dbReference type="Proteomes" id="UP000316541">
    <property type="component" value="Unassembled WGS sequence"/>
</dbReference>
<dbReference type="PANTHER" id="PTHR35807">
    <property type="entry name" value="TRANSCRIPTIONAL REGULATOR REDD-RELATED"/>
    <property type="match status" value="1"/>
</dbReference>
<evidence type="ECO:0000256" key="3">
    <source>
        <dbReference type="ARBA" id="ARBA00023125"/>
    </source>
</evidence>
<comment type="caution">
    <text evidence="7">The sequence shown here is derived from an EMBL/GenBank/DDBJ whole genome shotgun (WGS) entry which is preliminary data.</text>
</comment>
<dbReference type="SMART" id="SM01043">
    <property type="entry name" value="BTAD"/>
    <property type="match status" value="1"/>
</dbReference>
<dbReference type="FunFam" id="1.25.40.10:FF:000222">
    <property type="entry name" value="SARP family transcriptional regulator"/>
    <property type="match status" value="1"/>
</dbReference>
<proteinExistence type="inferred from homology"/>
<dbReference type="CDD" id="cd15831">
    <property type="entry name" value="BTAD"/>
    <property type="match status" value="1"/>
</dbReference>
<dbReference type="InterPro" id="IPR005158">
    <property type="entry name" value="BTAD"/>
</dbReference>
<sequence length="201" mass="22344">LIGMRCSGSAEEILLTKWPGYLLRVPEGALDVENFDQLVARGRTELNEGRPGDAAETLRHALGLWTDSPLANVPQGRILASYAASLEEQRMRALELRIQADSQLGRHSELIAELRALVAEHPFNEWLHGQLIKALHQVGRRSEALRAYQSVRSTLHRELGLEPSAQLQRLQHEVLVNGHRETASVPPRQPAGRGGRGRTIN</sequence>